<dbReference type="EMBL" id="DWWB01000016">
    <property type="protein sequence ID" value="HJC65845.1"/>
    <property type="molecule type" value="Genomic_DNA"/>
</dbReference>
<dbReference type="PANTHER" id="PTHR30595:SF6">
    <property type="entry name" value="SCHLAFEN ALBA-2 DOMAIN-CONTAINING PROTEIN"/>
    <property type="match status" value="1"/>
</dbReference>
<reference evidence="2" key="2">
    <citation type="submission" date="2021-04" db="EMBL/GenBank/DDBJ databases">
        <authorList>
            <person name="Gilroy R."/>
        </authorList>
    </citation>
    <scope>NUCLEOTIDE SEQUENCE</scope>
    <source>
        <strain evidence="2">CHK198-12963</strain>
    </source>
</reference>
<evidence type="ECO:0000313" key="2">
    <source>
        <dbReference type="EMBL" id="HJC65845.1"/>
    </source>
</evidence>
<dbReference type="Pfam" id="PF04326">
    <property type="entry name" value="SLFN_AlbA_2"/>
    <property type="match status" value="1"/>
</dbReference>
<comment type="caution">
    <text evidence="2">The sequence shown here is derived from an EMBL/GenBank/DDBJ whole genome shotgun (WGS) entry which is preliminary data.</text>
</comment>
<organism evidence="2 3">
    <name type="scientific">Candidatus Enterocloster excrementigallinarum</name>
    <dbReference type="NCBI Taxonomy" id="2838558"/>
    <lineage>
        <taxon>Bacteria</taxon>
        <taxon>Bacillati</taxon>
        <taxon>Bacillota</taxon>
        <taxon>Clostridia</taxon>
        <taxon>Lachnospirales</taxon>
        <taxon>Lachnospiraceae</taxon>
        <taxon>Enterocloster</taxon>
    </lineage>
</organism>
<protein>
    <submittedName>
        <fullName evidence="2">DNA binding domain-containing protein</fullName>
    </submittedName>
</protein>
<evidence type="ECO:0000259" key="1">
    <source>
        <dbReference type="Pfam" id="PF04326"/>
    </source>
</evidence>
<accession>A0A9D2TCY6</accession>
<dbReference type="Gene3D" id="3.30.565.60">
    <property type="match status" value="1"/>
</dbReference>
<name>A0A9D2TCY6_9FIRM</name>
<dbReference type="Pfam" id="PF13749">
    <property type="entry name" value="HATPase_c_4"/>
    <property type="match status" value="1"/>
</dbReference>
<gene>
    <name evidence="2" type="ORF">H9931_03875</name>
</gene>
<sequence>MQDNHAIKELLNAKEGEQVQFKEAKNRFDSSEAARICSALSNCGGGKLVFGISDKRPRQVVGSAAFEQPERTRKGLIDKLKVNVDFQLYEYEGKRVLVFNVASRPLGLPVQADGVAWWYEGDSLIPMPEDVRRKIYEETGVDFSGTICAGAKLSDIDENAVEVFRAKWIEKSGNTRLKGVEPEQLLRDCEAIIDEGITYAALILFGKRAAIRKFLPQAEIVFEYRSSDASGPASQREEFQSGFFSCYNRIWELINLRNDKQHYQDGFFIYDISTFNERVVREAILNAVSHRMYQMSGSIFIRQYRDRLEVESPGGFPNGITVDNILTRQSPRNRRIAEILSLCGLVERSGQGMNLMYELSVMEAKELPDFTGTDEHFVNLTLHGLILDKNMLSVMKKIGDDRLESFSTYDFLIVNDLYHENPVPEALRPRLKQLSDIGVLEHIGRNKYVLARGLYASVGKSGIHTRKVGLDRNTNRELLLKHIRSSGEKGAQYKELQQVLPNLSRNEIRVLIRELKTDHLVYSKGNTSATRWFAT</sequence>
<dbReference type="Proteomes" id="UP000823863">
    <property type="component" value="Unassembled WGS sequence"/>
</dbReference>
<proteinExistence type="predicted"/>
<dbReference type="InterPro" id="IPR038461">
    <property type="entry name" value="Schlafen_AlbA_2_dom_sf"/>
</dbReference>
<reference evidence="2" key="1">
    <citation type="journal article" date="2021" name="PeerJ">
        <title>Extensive microbial diversity within the chicken gut microbiome revealed by metagenomics and culture.</title>
        <authorList>
            <person name="Gilroy R."/>
            <person name="Ravi A."/>
            <person name="Getino M."/>
            <person name="Pursley I."/>
            <person name="Horton D.L."/>
            <person name="Alikhan N.F."/>
            <person name="Baker D."/>
            <person name="Gharbi K."/>
            <person name="Hall N."/>
            <person name="Watson M."/>
            <person name="Adriaenssens E.M."/>
            <person name="Foster-Nyarko E."/>
            <person name="Jarju S."/>
            <person name="Secka A."/>
            <person name="Antonio M."/>
            <person name="Oren A."/>
            <person name="Chaudhuri R.R."/>
            <person name="La Ragione R."/>
            <person name="Hildebrand F."/>
            <person name="Pallen M.J."/>
        </authorList>
    </citation>
    <scope>NUCLEOTIDE SEQUENCE</scope>
    <source>
        <strain evidence="2">CHK198-12963</strain>
    </source>
</reference>
<evidence type="ECO:0000313" key="3">
    <source>
        <dbReference type="Proteomes" id="UP000823863"/>
    </source>
</evidence>
<dbReference type="InterPro" id="IPR038475">
    <property type="entry name" value="RecG_C_sf"/>
</dbReference>
<dbReference type="PANTHER" id="PTHR30595">
    <property type="entry name" value="GLPR-RELATED TRANSCRIPTIONAL REPRESSOR"/>
    <property type="match status" value="1"/>
</dbReference>
<dbReference type="Gene3D" id="3.30.950.30">
    <property type="entry name" value="Schlafen, AAA domain"/>
    <property type="match status" value="1"/>
</dbReference>
<feature type="domain" description="Schlafen AlbA-2" evidence="1">
    <location>
        <begin position="15"/>
        <end position="123"/>
    </location>
</feature>
<dbReference type="AlphaFoldDB" id="A0A9D2TCY6"/>
<dbReference type="InterPro" id="IPR007421">
    <property type="entry name" value="Schlafen_AlbA_2_dom"/>
</dbReference>